<comment type="caution">
    <text evidence="1">The sequence shown here is derived from an EMBL/GenBank/DDBJ whole genome shotgun (WGS) entry which is preliminary data.</text>
</comment>
<reference evidence="2" key="1">
    <citation type="journal article" date="2019" name="Int. J. Syst. Evol. Microbiol.">
        <title>The Global Catalogue of Microorganisms (GCM) 10K type strain sequencing project: providing services to taxonomists for standard genome sequencing and annotation.</title>
        <authorList>
            <consortium name="The Broad Institute Genomics Platform"/>
            <consortium name="The Broad Institute Genome Sequencing Center for Infectious Disease"/>
            <person name="Wu L."/>
            <person name="Ma J."/>
        </authorList>
    </citation>
    <scope>NUCLEOTIDE SEQUENCE [LARGE SCALE GENOMIC DNA]</scope>
    <source>
        <strain evidence="2">CCUG 43111</strain>
    </source>
</reference>
<evidence type="ECO:0000313" key="2">
    <source>
        <dbReference type="Proteomes" id="UP001596101"/>
    </source>
</evidence>
<evidence type="ECO:0008006" key="3">
    <source>
        <dbReference type="Google" id="ProtNLM"/>
    </source>
</evidence>
<accession>A0ABW0MRA2</accession>
<name>A0ABW0MRA2_9BURK</name>
<dbReference type="Proteomes" id="UP001596101">
    <property type="component" value="Unassembled WGS sequence"/>
</dbReference>
<keyword evidence="2" id="KW-1185">Reference proteome</keyword>
<evidence type="ECO:0000313" key="1">
    <source>
        <dbReference type="EMBL" id="MFC5479116.1"/>
    </source>
</evidence>
<dbReference type="EMBL" id="JBHSMR010000013">
    <property type="protein sequence ID" value="MFC5479116.1"/>
    <property type="molecule type" value="Genomic_DNA"/>
</dbReference>
<sequence>MASSLQDFRSVAMESRKRTISAKIGDIYVVECAGGDRYFQYVMDDSSQLGANVIAVFAKKFPKGQSVDFLALKGESVEFFAHVSISLGIKMKCWRRVTHEQVADHGAIRFRDTDDYGKPGVTCSNYWWMWEPNGPARQVGPIEGELRKSFIGVLMAPSNIVSRLETGRYSYAYPVPAGDGEYWE</sequence>
<dbReference type="RefSeq" id="WP_379756029.1">
    <property type="nucleotide sequence ID" value="NZ_JBHSMR010000013.1"/>
</dbReference>
<gene>
    <name evidence="1" type="ORF">ACFPQ5_12980</name>
</gene>
<organism evidence="1 2">
    <name type="scientific">Massilia suwonensis</name>
    <dbReference type="NCBI Taxonomy" id="648895"/>
    <lineage>
        <taxon>Bacteria</taxon>
        <taxon>Pseudomonadati</taxon>
        <taxon>Pseudomonadota</taxon>
        <taxon>Betaproteobacteria</taxon>
        <taxon>Burkholderiales</taxon>
        <taxon>Oxalobacteraceae</taxon>
        <taxon>Telluria group</taxon>
        <taxon>Massilia</taxon>
    </lineage>
</organism>
<proteinExistence type="predicted"/>
<protein>
    <recommendedName>
        <fullName evidence="3">Immunity protein 26 of polymorphic toxin system</fullName>
    </recommendedName>
</protein>